<accession>A0A9P1CPT2</accession>
<evidence type="ECO:0000256" key="5">
    <source>
        <dbReference type="ARBA" id="ARBA00022833"/>
    </source>
</evidence>
<evidence type="ECO:0000256" key="8">
    <source>
        <dbReference type="SAM" id="MobiDB-lite"/>
    </source>
</evidence>
<organism evidence="10">
    <name type="scientific">Cladocopium goreaui</name>
    <dbReference type="NCBI Taxonomy" id="2562237"/>
    <lineage>
        <taxon>Eukaryota</taxon>
        <taxon>Sar</taxon>
        <taxon>Alveolata</taxon>
        <taxon>Dinophyceae</taxon>
        <taxon>Suessiales</taxon>
        <taxon>Symbiodiniaceae</taxon>
        <taxon>Cladocopium</taxon>
    </lineage>
</organism>
<evidence type="ECO:0000256" key="4">
    <source>
        <dbReference type="ARBA" id="ARBA00022771"/>
    </source>
</evidence>
<evidence type="ECO:0000256" key="7">
    <source>
        <dbReference type="PROSITE-ProRule" id="PRU00042"/>
    </source>
</evidence>
<dbReference type="Proteomes" id="UP001152797">
    <property type="component" value="Unassembled WGS sequence"/>
</dbReference>
<evidence type="ECO:0000256" key="1">
    <source>
        <dbReference type="ARBA" id="ARBA00004123"/>
    </source>
</evidence>
<evidence type="ECO:0000313" key="12">
    <source>
        <dbReference type="Proteomes" id="UP001152797"/>
    </source>
</evidence>
<keyword evidence="5" id="KW-0862">Zinc</keyword>
<dbReference type="OrthoDB" id="446507at2759"/>
<dbReference type="InterPro" id="IPR036691">
    <property type="entry name" value="Endo/exonu/phosph_ase_sf"/>
</dbReference>
<comment type="caution">
    <text evidence="10">The sequence shown here is derived from an EMBL/GenBank/DDBJ whole genome shotgun (WGS) entry which is preliminary data.</text>
</comment>
<dbReference type="GO" id="GO:0008270">
    <property type="term" value="F:zinc ion binding"/>
    <property type="evidence" value="ECO:0007669"/>
    <property type="project" value="UniProtKB-KW"/>
</dbReference>
<dbReference type="InterPro" id="IPR000477">
    <property type="entry name" value="RT_dom"/>
</dbReference>
<dbReference type="PROSITE" id="PS00028">
    <property type="entry name" value="ZINC_FINGER_C2H2_1"/>
    <property type="match status" value="2"/>
</dbReference>
<feature type="domain" description="C2H2-type" evidence="9">
    <location>
        <begin position="1152"/>
        <end position="1176"/>
    </location>
</feature>
<dbReference type="InterPro" id="IPR005135">
    <property type="entry name" value="Endo/exonuclease/phosphatase"/>
</dbReference>
<dbReference type="InterPro" id="IPR050888">
    <property type="entry name" value="ZnF_C2H2-type_TF"/>
</dbReference>
<gene>
    <name evidence="10" type="ORF">C1SCF055_LOCUS21386</name>
</gene>
<comment type="subcellular location">
    <subcellularLocation>
        <location evidence="1">Nucleus</location>
    </subcellularLocation>
</comment>
<keyword evidence="11" id="KW-0808">Transferase</keyword>
<proteinExistence type="predicted"/>
<keyword evidence="3" id="KW-0677">Repeat</keyword>
<keyword evidence="4 7" id="KW-0863">Zinc-finger</keyword>
<dbReference type="GO" id="GO:0003964">
    <property type="term" value="F:RNA-directed DNA polymerase activity"/>
    <property type="evidence" value="ECO:0007669"/>
    <property type="project" value="UniProtKB-KW"/>
</dbReference>
<reference evidence="11 12" key="2">
    <citation type="submission" date="2024-05" db="EMBL/GenBank/DDBJ databases">
        <authorList>
            <person name="Chen Y."/>
            <person name="Shah S."/>
            <person name="Dougan E. K."/>
            <person name="Thang M."/>
            <person name="Chan C."/>
        </authorList>
    </citation>
    <scope>NUCLEOTIDE SEQUENCE [LARGE SCALE GENOMIC DNA]</scope>
</reference>
<dbReference type="PROSITE" id="PS50157">
    <property type="entry name" value="ZINC_FINGER_C2H2_2"/>
    <property type="match status" value="3"/>
</dbReference>
<feature type="compositionally biased region" description="Low complexity" evidence="8">
    <location>
        <begin position="17"/>
        <end position="28"/>
    </location>
</feature>
<dbReference type="GO" id="GO:0005634">
    <property type="term" value="C:nucleus"/>
    <property type="evidence" value="ECO:0007669"/>
    <property type="project" value="UniProtKB-SubCell"/>
</dbReference>
<feature type="region of interest" description="Disordered" evidence="8">
    <location>
        <begin position="1"/>
        <end position="33"/>
    </location>
</feature>
<evidence type="ECO:0000313" key="11">
    <source>
        <dbReference type="EMBL" id="CAL4782075.1"/>
    </source>
</evidence>
<dbReference type="Pfam" id="PF03372">
    <property type="entry name" value="Exo_endo_phos"/>
    <property type="match status" value="1"/>
</dbReference>
<dbReference type="EMBL" id="CAMXCT020001993">
    <property type="protein sequence ID" value="CAL1148138.1"/>
    <property type="molecule type" value="Genomic_DNA"/>
</dbReference>
<dbReference type="Pfam" id="PF00078">
    <property type="entry name" value="RVT_1"/>
    <property type="match status" value="1"/>
</dbReference>
<keyword evidence="12" id="KW-1185">Reference proteome</keyword>
<reference evidence="10" key="1">
    <citation type="submission" date="2022-10" db="EMBL/GenBank/DDBJ databases">
        <authorList>
            <person name="Chen Y."/>
            <person name="Dougan E. K."/>
            <person name="Chan C."/>
            <person name="Rhodes N."/>
            <person name="Thang M."/>
        </authorList>
    </citation>
    <scope>NUCLEOTIDE SEQUENCE</scope>
</reference>
<evidence type="ECO:0000256" key="2">
    <source>
        <dbReference type="ARBA" id="ARBA00022723"/>
    </source>
</evidence>
<feature type="domain" description="C2H2-type" evidence="9">
    <location>
        <begin position="1045"/>
        <end position="1068"/>
    </location>
</feature>
<dbReference type="SMART" id="SM00355">
    <property type="entry name" value="ZnF_C2H2"/>
    <property type="match status" value="4"/>
</dbReference>
<keyword evidence="6" id="KW-0539">Nucleus</keyword>
<dbReference type="EMBL" id="CAMXCT030001993">
    <property type="protein sequence ID" value="CAL4782075.1"/>
    <property type="molecule type" value="Genomic_DNA"/>
</dbReference>
<dbReference type="EMBL" id="CAMXCT010001993">
    <property type="protein sequence ID" value="CAI3994763.1"/>
    <property type="molecule type" value="Genomic_DNA"/>
</dbReference>
<evidence type="ECO:0000256" key="6">
    <source>
        <dbReference type="ARBA" id="ARBA00023242"/>
    </source>
</evidence>
<keyword evidence="11" id="KW-0695">RNA-directed DNA polymerase</keyword>
<dbReference type="InterPro" id="IPR013087">
    <property type="entry name" value="Znf_C2H2_type"/>
</dbReference>
<dbReference type="SUPFAM" id="SSF56219">
    <property type="entry name" value="DNase I-like"/>
    <property type="match status" value="1"/>
</dbReference>
<evidence type="ECO:0000259" key="9">
    <source>
        <dbReference type="PROSITE" id="PS50157"/>
    </source>
</evidence>
<sequence length="1374" mass="155360">MPHLPTIADVNQHDMRPPVSSVPQSRSPTQVTKRSLKQAQKRAYQHGVAWYKGRLYRPEDFHFMPPLDPDLEPLAEPTSAAKAQLASCNRIHGNRRRITCMQWNVGGLSRHRLDELKHWLSTQHVQAITLIETRWTYTGEWLDPEWIHIHSGHPASRGNGILTLISRRLCSDRDIRWQEVDIGRLVHIRIPTPGRPLDLICGYQHVDTRSTTCLQKRETWWNKLDQVLQCIPQRNLMLVMADFNCNVPECTSYSGSEWYRWQNTLTKGSQHQDAGRLLSLHRYHGLVILNTWNARDVPTNVHGQCSNRIDFACARKSHVDGIAKQPKYLWHAPFMGTTKYGHVPILHQIALHWAQKRSMKQTGITKQQSQQAKMAMQAATDQWSAYLRASAAVMQSSLDRVLTSDVPAECSNLIQIRNAAGHIASPSEELKLPECPSRFLNWKDPIGKALVGLLIQYASADASIQMQPWPLWAYLPRRSTLDLYSGYVPHRDRHHMPELQGVPTYRFCGGVSIMLDLERAFDGVSRFKLFGQLHTLEIRSSVVQLLTSRHCDTHYHFQHGHDTHALPTGAGLRQGCKAAPGLWNFLILLYLKKVATVIPMAWLQSHLNIYADDYQVGGTFYSTCDLQLLLQAFGILLETLREFSLRINTKISVALLAIGGTSHRPARAQFVEKKMDQDQLRIPLPTGEIALIPTQPHAKYLGTIMTYKDCAQATLKHRLSLARIAHRRLGRWFRGRHALSIHHRFQLWRATVLPVLTYGLFATGISDHGIKHLQRAMFPMLRQVACDHAYRTGHTKQQAFSKFNIPTPLQQLRAAAKQLLQSITQRRVTMPVEDITLQLPWDHLEDIVMRLDVAQELSTQPVEPTSSCVGPSDHTALYTGPCAAETYTPQGASIYMAGTLRAAGEIAVRGPVMLPEAELSNLRNASFGPALCDIVDKRDWHKLADETAACQYMATRCILCGLQFNRVQDLNAHFRQMHGPYWEGVPQRATLMSNTWATERPCQFCGALFKAHLCPVWVQVTVLFLFGVGPSTDAEASNEDTPRPFRCEICLESFADVAILTDHMRSAHHLQGLSFNLARDSVAGEPACAHCGTLYDCMASLRSHIVQGRCSSFSPDAIAESLPVDESWLTACTGGQMMGLLRDSRQRMRLSLHCQLCGGRYSWSSGLSNHLQGSHSRLWRLSQQLTLVLVQLICSSGNCVCNPSLHVNRLGHICQPLRQLSMLYHMMEDKIFAPFQASEDSLARLLNKDLPRPFRFLLEQIVTYRCFEKPWQDPTCVQALHQRCIFCGQEPDASAMCQHLREAHPCSHLAFSFYMSTLAPMMLAQQTVDHQCDACNQIYNLPATGELSPDPARQQLAQSHLLRNCPNSCRWCCS</sequence>
<evidence type="ECO:0000313" key="10">
    <source>
        <dbReference type="EMBL" id="CAI3994763.1"/>
    </source>
</evidence>
<dbReference type="PANTHER" id="PTHR24406">
    <property type="entry name" value="TRANSCRIPTIONAL REPRESSOR CTCFL-RELATED"/>
    <property type="match status" value="1"/>
</dbReference>
<protein>
    <submittedName>
        <fullName evidence="11">Reverse transcriptase domain-containing protein</fullName>
    </submittedName>
</protein>
<dbReference type="Gene3D" id="3.30.160.60">
    <property type="entry name" value="Classic Zinc Finger"/>
    <property type="match status" value="1"/>
</dbReference>
<dbReference type="Gene3D" id="3.60.10.10">
    <property type="entry name" value="Endonuclease/exonuclease/phosphatase"/>
    <property type="match status" value="1"/>
</dbReference>
<keyword evidence="11" id="KW-0548">Nucleotidyltransferase</keyword>
<feature type="domain" description="C2H2-type" evidence="9">
    <location>
        <begin position="955"/>
        <end position="978"/>
    </location>
</feature>
<name>A0A9P1CPT2_9DINO</name>
<evidence type="ECO:0000256" key="3">
    <source>
        <dbReference type="ARBA" id="ARBA00022737"/>
    </source>
</evidence>
<keyword evidence="2" id="KW-0479">Metal-binding</keyword>